<reference evidence="3" key="1">
    <citation type="journal article" date="2017" name="Genome Biol.">
        <title>Comparative genomics reveals high biological diversity and specific adaptations in the industrially and medically important fungal genus Aspergillus.</title>
        <authorList>
            <person name="de Vries R.P."/>
            <person name="Riley R."/>
            <person name="Wiebenga A."/>
            <person name="Aguilar-Osorio G."/>
            <person name="Amillis S."/>
            <person name="Uchima C.A."/>
            <person name="Anderluh G."/>
            <person name="Asadollahi M."/>
            <person name="Askin M."/>
            <person name="Barry K."/>
            <person name="Battaglia E."/>
            <person name="Bayram O."/>
            <person name="Benocci T."/>
            <person name="Braus-Stromeyer S.A."/>
            <person name="Caldana C."/>
            <person name="Canovas D."/>
            <person name="Cerqueira G.C."/>
            <person name="Chen F."/>
            <person name="Chen W."/>
            <person name="Choi C."/>
            <person name="Clum A."/>
            <person name="Dos Santos R.A."/>
            <person name="Damasio A.R."/>
            <person name="Diallinas G."/>
            <person name="Emri T."/>
            <person name="Fekete E."/>
            <person name="Flipphi M."/>
            <person name="Freyberg S."/>
            <person name="Gallo A."/>
            <person name="Gournas C."/>
            <person name="Habgood R."/>
            <person name="Hainaut M."/>
            <person name="Harispe M.L."/>
            <person name="Henrissat B."/>
            <person name="Hilden K.S."/>
            <person name="Hope R."/>
            <person name="Hossain A."/>
            <person name="Karabika E."/>
            <person name="Karaffa L."/>
            <person name="Karanyi Z."/>
            <person name="Krasevec N."/>
            <person name="Kuo A."/>
            <person name="Kusch H."/>
            <person name="LaButti K."/>
            <person name="Lagendijk E.L."/>
            <person name="Lapidus A."/>
            <person name="Levasseur A."/>
            <person name="Lindquist E."/>
            <person name="Lipzen A."/>
            <person name="Logrieco A.F."/>
            <person name="MacCabe A."/>
            <person name="Maekelae M.R."/>
            <person name="Malavazi I."/>
            <person name="Melin P."/>
            <person name="Meyer V."/>
            <person name="Mielnichuk N."/>
            <person name="Miskei M."/>
            <person name="Molnar A.P."/>
            <person name="Mule G."/>
            <person name="Ngan C.Y."/>
            <person name="Orejas M."/>
            <person name="Orosz E."/>
            <person name="Ouedraogo J.P."/>
            <person name="Overkamp K.M."/>
            <person name="Park H.-S."/>
            <person name="Perrone G."/>
            <person name="Piumi F."/>
            <person name="Punt P.J."/>
            <person name="Ram A.F."/>
            <person name="Ramon A."/>
            <person name="Rauscher S."/>
            <person name="Record E."/>
            <person name="Riano-Pachon D.M."/>
            <person name="Robert V."/>
            <person name="Roehrig J."/>
            <person name="Ruller R."/>
            <person name="Salamov A."/>
            <person name="Salih N.S."/>
            <person name="Samson R.A."/>
            <person name="Sandor E."/>
            <person name="Sanguinetti M."/>
            <person name="Schuetze T."/>
            <person name="Sepcic K."/>
            <person name="Shelest E."/>
            <person name="Sherlock G."/>
            <person name="Sophianopoulou V."/>
            <person name="Squina F.M."/>
            <person name="Sun H."/>
            <person name="Susca A."/>
            <person name="Todd R.B."/>
            <person name="Tsang A."/>
            <person name="Unkles S.E."/>
            <person name="van de Wiele N."/>
            <person name="van Rossen-Uffink D."/>
            <person name="Oliveira J.V."/>
            <person name="Vesth T.C."/>
            <person name="Visser J."/>
            <person name="Yu J.-H."/>
            <person name="Zhou M."/>
            <person name="Andersen M.R."/>
            <person name="Archer D.B."/>
            <person name="Baker S.E."/>
            <person name="Benoit I."/>
            <person name="Brakhage A.A."/>
            <person name="Braus G.H."/>
            <person name="Fischer R."/>
            <person name="Frisvad J.C."/>
            <person name="Goldman G.H."/>
            <person name="Houbraken J."/>
            <person name="Oakley B."/>
            <person name="Pocsi I."/>
            <person name="Scazzocchio C."/>
            <person name="Seiboth B."/>
            <person name="vanKuyk P.A."/>
            <person name="Wortman J."/>
            <person name="Dyer P.S."/>
            <person name="Grigoriev I.V."/>
        </authorList>
    </citation>
    <scope>NUCLEOTIDE SEQUENCE [LARGE SCALE GENOMIC DNA]</scope>
    <source>
        <strain evidence="3">CBS 106.47</strain>
    </source>
</reference>
<proteinExistence type="predicted"/>
<feature type="transmembrane region" description="Helical" evidence="1">
    <location>
        <begin position="20"/>
        <end position="42"/>
    </location>
</feature>
<dbReference type="Proteomes" id="UP000184063">
    <property type="component" value="Unassembled WGS sequence"/>
</dbReference>
<dbReference type="AlphaFoldDB" id="A0A1M3SZI0"/>
<dbReference type="EMBL" id="KV878267">
    <property type="protein sequence ID" value="OJZ79886.1"/>
    <property type="molecule type" value="Genomic_DNA"/>
</dbReference>
<accession>A0A1M3SZI0</accession>
<keyword evidence="1" id="KW-1133">Transmembrane helix</keyword>
<evidence type="ECO:0000313" key="3">
    <source>
        <dbReference type="Proteomes" id="UP000184063"/>
    </source>
</evidence>
<evidence type="ECO:0000256" key="1">
    <source>
        <dbReference type="SAM" id="Phobius"/>
    </source>
</evidence>
<keyword evidence="1" id="KW-0472">Membrane</keyword>
<name>A0A1M3SZI0_ASPLC</name>
<keyword evidence="1" id="KW-0812">Transmembrane</keyword>
<gene>
    <name evidence="2" type="ORF">ASPFODRAFT_38497</name>
</gene>
<dbReference type="VEuPathDB" id="FungiDB:ASPFODRAFT_38497"/>
<organism evidence="2 3">
    <name type="scientific">Aspergillus luchuensis (strain CBS 106.47)</name>
    <dbReference type="NCBI Taxonomy" id="1137211"/>
    <lineage>
        <taxon>Eukaryota</taxon>
        <taxon>Fungi</taxon>
        <taxon>Dikarya</taxon>
        <taxon>Ascomycota</taxon>
        <taxon>Pezizomycotina</taxon>
        <taxon>Eurotiomycetes</taxon>
        <taxon>Eurotiomycetidae</taxon>
        <taxon>Eurotiales</taxon>
        <taxon>Aspergillaceae</taxon>
        <taxon>Aspergillus</taxon>
        <taxon>Aspergillus subgen. Circumdati</taxon>
    </lineage>
</organism>
<protein>
    <submittedName>
        <fullName evidence="2">Uncharacterized protein</fullName>
    </submittedName>
</protein>
<sequence>MASLYKRMVEQVAEAPATKGFGLSWTATIATLVIFAFLKPLYYRSWHPLSRFHGHPAATSSRHWIYRVTDRGFPEEDLEKLHKEYRTQALRIGANKLHISDVSKYKVIYSQSKPFKNMASCMKL</sequence>
<evidence type="ECO:0000313" key="2">
    <source>
        <dbReference type="EMBL" id="OJZ79886.1"/>
    </source>
</evidence>